<evidence type="ECO:0000256" key="3">
    <source>
        <dbReference type="ARBA" id="ARBA00021315"/>
    </source>
</evidence>
<evidence type="ECO:0000313" key="13">
    <source>
        <dbReference type="Proteomes" id="UP000318307"/>
    </source>
</evidence>
<dbReference type="Pfam" id="PF02463">
    <property type="entry name" value="SMC_N"/>
    <property type="match status" value="1"/>
</dbReference>
<evidence type="ECO:0000256" key="7">
    <source>
        <dbReference type="ARBA" id="ARBA00023204"/>
    </source>
</evidence>
<keyword evidence="13" id="KW-1185">Reference proteome</keyword>
<evidence type="ECO:0000256" key="1">
    <source>
        <dbReference type="ARBA" id="ARBA00003618"/>
    </source>
</evidence>
<comment type="caution">
    <text evidence="12">The sequence shown here is derived from an EMBL/GenBank/DDBJ whole genome shotgun (WGS) entry which is preliminary data.</text>
</comment>
<keyword evidence="6" id="KW-0067">ATP-binding</keyword>
<gene>
    <name evidence="12" type="ORF">LZ24_02276</name>
</gene>
<keyword evidence="5 9" id="KW-0227">DNA damage</keyword>
<dbReference type="PIRSF" id="PIRSF003128">
    <property type="entry name" value="RecN"/>
    <property type="match status" value="1"/>
</dbReference>
<comment type="similarity">
    <text evidence="2 9">Belongs to the RecN family.</text>
</comment>
<evidence type="ECO:0000256" key="10">
    <source>
        <dbReference type="SAM" id="Coils"/>
    </source>
</evidence>
<dbReference type="GO" id="GO:0005524">
    <property type="term" value="F:ATP binding"/>
    <property type="evidence" value="ECO:0007669"/>
    <property type="project" value="UniProtKB-KW"/>
</dbReference>
<dbReference type="RefSeq" id="WP_144685393.1">
    <property type="nucleotide sequence ID" value="NZ_VLLC01000017.1"/>
</dbReference>
<evidence type="ECO:0000256" key="2">
    <source>
        <dbReference type="ARBA" id="ARBA00009441"/>
    </source>
</evidence>
<dbReference type="FunFam" id="3.40.50.300:FF:000319">
    <property type="entry name" value="DNA repair protein RecN"/>
    <property type="match status" value="1"/>
</dbReference>
<keyword evidence="4" id="KW-0547">Nucleotide-binding</keyword>
<organism evidence="12 13">
    <name type="scientific">Desulfobotulus alkaliphilus</name>
    <dbReference type="NCBI Taxonomy" id="622671"/>
    <lineage>
        <taxon>Bacteria</taxon>
        <taxon>Pseudomonadati</taxon>
        <taxon>Thermodesulfobacteriota</taxon>
        <taxon>Desulfobacteria</taxon>
        <taxon>Desulfobacterales</taxon>
        <taxon>Desulfobacteraceae</taxon>
        <taxon>Desulfobotulus</taxon>
    </lineage>
</organism>
<feature type="coiled-coil region" evidence="10">
    <location>
        <begin position="166"/>
        <end position="223"/>
    </location>
</feature>
<dbReference type="OrthoDB" id="9806954at2"/>
<feature type="coiled-coil region" evidence="10">
    <location>
        <begin position="328"/>
        <end position="355"/>
    </location>
</feature>
<dbReference type="AlphaFoldDB" id="A0A562RQT3"/>
<dbReference type="NCBIfam" id="TIGR00634">
    <property type="entry name" value="recN"/>
    <property type="match status" value="1"/>
</dbReference>
<sequence>MLSELAIRNFAIIDDLTIDFSRGMTVMSGETGAGKSIIIQAVNLLLGSRADSRMIRQGHSSAEVEALFMPRAGSPAALAMEKNDLPLDQGLHIRRVLSATGPHRIYINSRMATAQLLGELTEQLASIAGQHAHQRLLDENLHLDMLDDYAGLEKEKKQYTASHEKLLSTLREMDNLKKKRARDEAEADFTAFQIREIEEAGPKENEDEELEALRKRLRHAHTLGQTIGLVVDQLYEGEDAIAGKLAMLRKEVDKAASLDPSLNTAASDAEALALRCEDLAGHLRQYLDRMEMDPGLLDQVESRLHLLTKLKKKYGPALKDVLAHRETLKKRHMEADSMEERMEELKKERLALYNETLKLARCLSEKRSAAALTMATAVEKELADLCMAGTRFRVALLPLEGGSSPWMQDEKGQGLGENGSESARFCIAPNVGETENPLSKIASGGELSRTVLALKTILARNEAVSTIVFDEADAGIGGSVAEAVGKKMQSLSRTHQVICITHLAQIAKFGHHHLHIAKAVEGGRTRTRIRLLSEDERPGELARMLGGAAISETTLAHARELLSEAHA</sequence>
<name>A0A562RQT3_9BACT</name>
<dbReference type="PANTHER" id="PTHR11059:SF0">
    <property type="entry name" value="DNA REPAIR PROTEIN RECN"/>
    <property type="match status" value="1"/>
</dbReference>
<evidence type="ECO:0000256" key="8">
    <source>
        <dbReference type="ARBA" id="ARBA00033408"/>
    </source>
</evidence>
<dbReference type="GO" id="GO:0006310">
    <property type="term" value="P:DNA recombination"/>
    <property type="evidence" value="ECO:0007669"/>
    <property type="project" value="InterPro"/>
</dbReference>
<feature type="domain" description="RecF/RecN/SMC N-terminal" evidence="11">
    <location>
        <begin position="1"/>
        <end position="518"/>
    </location>
</feature>
<dbReference type="CDD" id="cd03241">
    <property type="entry name" value="ABC_RecN"/>
    <property type="match status" value="2"/>
</dbReference>
<evidence type="ECO:0000256" key="9">
    <source>
        <dbReference type="PIRNR" id="PIRNR003128"/>
    </source>
</evidence>
<dbReference type="Proteomes" id="UP000318307">
    <property type="component" value="Unassembled WGS sequence"/>
</dbReference>
<dbReference type="GO" id="GO:0043590">
    <property type="term" value="C:bacterial nucleoid"/>
    <property type="evidence" value="ECO:0007669"/>
    <property type="project" value="TreeGrafter"/>
</dbReference>
<keyword evidence="10" id="KW-0175">Coiled coil</keyword>
<dbReference type="InterPro" id="IPR003395">
    <property type="entry name" value="RecF/RecN/SMC_N"/>
</dbReference>
<keyword evidence="7 9" id="KW-0234">DNA repair</keyword>
<comment type="function">
    <text evidence="1 9">May be involved in recombinational repair of damaged DNA.</text>
</comment>
<dbReference type="SUPFAM" id="SSF52540">
    <property type="entry name" value="P-loop containing nucleoside triphosphate hydrolases"/>
    <property type="match status" value="2"/>
</dbReference>
<evidence type="ECO:0000256" key="5">
    <source>
        <dbReference type="ARBA" id="ARBA00022763"/>
    </source>
</evidence>
<dbReference type="InterPro" id="IPR027417">
    <property type="entry name" value="P-loop_NTPase"/>
</dbReference>
<protein>
    <recommendedName>
        <fullName evidence="3 9">DNA repair protein RecN</fullName>
    </recommendedName>
    <alternativeName>
        <fullName evidence="8 9">Recombination protein N</fullName>
    </alternativeName>
</protein>
<dbReference type="EMBL" id="VLLC01000017">
    <property type="protein sequence ID" value="TWI70706.1"/>
    <property type="molecule type" value="Genomic_DNA"/>
</dbReference>
<evidence type="ECO:0000256" key="4">
    <source>
        <dbReference type="ARBA" id="ARBA00022741"/>
    </source>
</evidence>
<dbReference type="InterPro" id="IPR004604">
    <property type="entry name" value="DNA_recomb/repair_RecN"/>
</dbReference>
<reference evidence="12 13" key="1">
    <citation type="submission" date="2019-07" db="EMBL/GenBank/DDBJ databases">
        <title>Genome sequencing of 100 strains of the haloalkaliphilic chemolithoautotrophic sulfur-oxidizing bacterium Thioalkalivibrio.</title>
        <authorList>
            <person name="Muyzer G."/>
        </authorList>
    </citation>
    <scope>NUCLEOTIDE SEQUENCE [LARGE SCALE GENOMIC DNA]</scope>
    <source>
        <strain evidence="12 13">ASO4-4</strain>
    </source>
</reference>
<dbReference type="PANTHER" id="PTHR11059">
    <property type="entry name" value="DNA REPAIR PROTEIN RECN"/>
    <property type="match status" value="1"/>
</dbReference>
<proteinExistence type="inferred from homology"/>
<accession>A0A562RQT3</accession>
<evidence type="ECO:0000259" key="11">
    <source>
        <dbReference type="Pfam" id="PF02463"/>
    </source>
</evidence>
<dbReference type="Gene3D" id="3.40.50.300">
    <property type="entry name" value="P-loop containing nucleotide triphosphate hydrolases"/>
    <property type="match status" value="2"/>
</dbReference>
<dbReference type="GO" id="GO:0009432">
    <property type="term" value="P:SOS response"/>
    <property type="evidence" value="ECO:0007669"/>
    <property type="project" value="TreeGrafter"/>
</dbReference>
<evidence type="ECO:0000313" key="12">
    <source>
        <dbReference type="EMBL" id="TWI70706.1"/>
    </source>
</evidence>
<dbReference type="GO" id="GO:0006281">
    <property type="term" value="P:DNA repair"/>
    <property type="evidence" value="ECO:0007669"/>
    <property type="project" value="UniProtKB-KW"/>
</dbReference>
<evidence type="ECO:0000256" key="6">
    <source>
        <dbReference type="ARBA" id="ARBA00022840"/>
    </source>
</evidence>